<name>A0A2V1PAV6_9RHOB</name>
<evidence type="ECO:0000256" key="6">
    <source>
        <dbReference type="SAM" id="SignalP"/>
    </source>
</evidence>
<dbReference type="Proteomes" id="UP000245293">
    <property type="component" value="Unassembled WGS sequence"/>
</dbReference>
<feature type="chain" id="PRO_5016152223" description="Parvulin-like PPIase" evidence="6">
    <location>
        <begin position="21"/>
        <end position="399"/>
    </location>
</feature>
<gene>
    <name evidence="8" type="ORF">DFK10_02775</name>
</gene>
<dbReference type="InterPro" id="IPR050280">
    <property type="entry name" value="OMP_Chaperone_SurA"/>
</dbReference>
<evidence type="ECO:0000256" key="2">
    <source>
        <dbReference type="ARBA" id="ARBA00022729"/>
    </source>
</evidence>
<dbReference type="SUPFAM" id="SSF54534">
    <property type="entry name" value="FKBP-like"/>
    <property type="match status" value="1"/>
</dbReference>
<feature type="signal peptide" evidence="6">
    <location>
        <begin position="1"/>
        <end position="20"/>
    </location>
</feature>
<evidence type="ECO:0000256" key="3">
    <source>
        <dbReference type="ARBA" id="ARBA00030642"/>
    </source>
</evidence>
<keyword evidence="9" id="KW-1185">Reference proteome</keyword>
<dbReference type="InterPro" id="IPR027304">
    <property type="entry name" value="Trigger_fact/SurA_dom_sf"/>
</dbReference>
<dbReference type="Pfam" id="PF00639">
    <property type="entry name" value="Rotamase"/>
    <property type="match status" value="1"/>
</dbReference>
<dbReference type="Gene3D" id="3.10.50.40">
    <property type="match status" value="1"/>
</dbReference>
<dbReference type="EMBL" id="QETF01000002">
    <property type="protein sequence ID" value="PWG18192.1"/>
    <property type="molecule type" value="Genomic_DNA"/>
</dbReference>
<dbReference type="PROSITE" id="PS50198">
    <property type="entry name" value="PPIC_PPIASE_2"/>
    <property type="match status" value="1"/>
</dbReference>
<organism evidence="8 9">
    <name type="scientific">Salibaculum griseiflavum</name>
    <dbReference type="NCBI Taxonomy" id="1914409"/>
    <lineage>
        <taxon>Bacteria</taxon>
        <taxon>Pseudomonadati</taxon>
        <taxon>Pseudomonadota</taxon>
        <taxon>Alphaproteobacteria</taxon>
        <taxon>Rhodobacterales</taxon>
        <taxon>Roseobacteraceae</taxon>
        <taxon>Salibaculum</taxon>
    </lineage>
</organism>
<comment type="caution">
    <text evidence="8">The sequence shown here is derived from an EMBL/GenBank/DDBJ whole genome shotgun (WGS) entry which is preliminary data.</text>
</comment>
<dbReference type="SUPFAM" id="SSF109998">
    <property type="entry name" value="Triger factor/SurA peptide-binding domain-like"/>
    <property type="match status" value="1"/>
</dbReference>
<evidence type="ECO:0000259" key="7">
    <source>
        <dbReference type="PROSITE" id="PS50198"/>
    </source>
</evidence>
<proteinExistence type="predicted"/>
<evidence type="ECO:0000256" key="5">
    <source>
        <dbReference type="PROSITE-ProRule" id="PRU00278"/>
    </source>
</evidence>
<sequence>MRALLSLIALFATLALPVQAQFSPAITVNDKVITQYEIDQRARMLRVFNSPGNLAELAREQLVEERLKQEALDQAGMRLTEDGLQRAMADFAARANQELEQFLTVLAQNGIDEETLRDFVRINVTWRDFIRSRYGDRAQISEAEIDQALGQSEGGAGIEVLLNEIIIAAPPPEAARAMATAERISEITSFAAFEAEARRVSALPSRERGGRLNWLPISNFPAPLRPIFLGLAPGEVTDPLPIENGVALFQLRDVREVPRAPAAPAAIEYAAYFIDGGLSDRAIARAERLSGQVDTCDDLYGVAQGQPPEVLQRDALPPAEIPEDVALELAKLDPGETSYGLTRANGETLVFLMLCGRTATLETEQDRDAIRNQLRSQRLEGYADALLAELRASARIVEN</sequence>
<protein>
    <recommendedName>
        <fullName evidence="1">Parvulin-like PPIase</fullName>
    </recommendedName>
    <alternativeName>
        <fullName evidence="3">Peptidyl-prolyl cis-trans isomerase plp</fullName>
    </alternativeName>
    <alternativeName>
        <fullName evidence="4">Rotamase plp</fullName>
    </alternativeName>
</protein>
<dbReference type="AlphaFoldDB" id="A0A2V1PAV6"/>
<evidence type="ECO:0000313" key="9">
    <source>
        <dbReference type="Proteomes" id="UP000245293"/>
    </source>
</evidence>
<dbReference type="OrthoDB" id="9791746at2"/>
<evidence type="ECO:0000256" key="4">
    <source>
        <dbReference type="ARBA" id="ARBA00031484"/>
    </source>
</evidence>
<dbReference type="PANTHER" id="PTHR47637:SF1">
    <property type="entry name" value="CHAPERONE SURA"/>
    <property type="match status" value="1"/>
</dbReference>
<dbReference type="RefSeq" id="WP_109386340.1">
    <property type="nucleotide sequence ID" value="NZ_QETF01000002.1"/>
</dbReference>
<dbReference type="GO" id="GO:0003755">
    <property type="term" value="F:peptidyl-prolyl cis-trans isomerase activity"/>
    <property type="evidence" value="ECO:0007669"/>
    <property type="project" value="UniProtKB-KW"/>
</dbReference>
<evidence type="ECO:0000256" key="1">
    <source>
        <dbReference type="ARBA" id="ARBA00018370"/>
    </source>
</evidence>
<feature type="domain" description="PpiC" evidence="7">
    <location>
        <begin position="157"/>
        <end position="253"/>
    </location>
</feature>
<keyword evidence="2 6" id="KW-0732">Signal</keyword>
<accession>A0A2V1PAV6</accession>
<dbReference type="InterPro" id="IPR000297">
    <property type="entry name" value="PPIase_PpiC"/>
</dbReference>
<keyword evidence="5" id="KW-0697">Rotamase</keyword>
<evidence type="ECO:0000313" key="8">
    <source>
        <dbReference type="EMBL" id="PWG18192.1"/>
    </source>
</evidence>
<dbReference type="Gene3D" id="1.10.4030.10">
    <property type="entry name" value="Porin chaperone SurA, peptide-binding domain"/>
    <property type="match status" value="1"/>
</dbReference>
<keyword evidence="5 8" id="KW-0413">Isomerase</keyword>
<dbReference type="InterPro" id="IPR046357">
    <property type="entry name" value="PPIase_dom_sf"/>
</dbReference>
<reference evidence="9" key="1">
    <citation type="submission" date="2018-05" db="EMBL/GenBank/DDBJ databases">
        <authorList>
            <person name="Du Z."/>
            <person name="Wang X."/>
        </authorList>
    </citation>
    <scope>NUCLEOTIDE SEQUENCE [LARGE SCALE GENOMIC DNA]</scope>
    <source>
        <strain evidence="9">WDS4C29</strain>
    </source>
</reference>
<dbReference type="PANTHER" id="PTHR47637">
    <property type="entry name" value="CHAPERONE SURA"/>
    <property type="match status" value="1"/>
</dbReference>